<evidence type="ECO:0000259" key="1">
    <source>
        <dbReference type="Pfam" id="PF00899"/>
    </source>
</evidence>
<dbReference type="InterPro" id="IPR045886">
    <property type="entry name" value="ThiF/MoeB/HesA"/>
</dbReference>
<dbReference type="Proteomes" id="UP000534294">
    <property type="component" value="Unassembled WGS sequence"/>
</dbReference>
<dbReference type="InterPro" id="IPR000594">
    <property type="entry name" value="ThiF_NAD_FAD-bd"/>
</dbReference>
<proteinExistence type="predicted"/>
<dbReference type="PANTHER" id="PTHR10953">
    <property type="entry name" value="UBIQUITIN-ACTIVATING ENZYME E1"/>
    <property type="match status" value="1"/>
</dbReference>
<accession>A0A7W7YNM7</accession>
<dbReference type="SUPFAM" id="SSF69572">
    <property type="entry name" value="Activating enzymes of the ubiquitin-like proteins"/>
    <property type="match status" value="1"/>
</dbReference>
<keyword evidence="3" id="KW-1185">Reference proteome</keyword>
<sequence length="252" mass="27004">MPDLPHLTETDRALYQWQMWVPGIGEEGQRKLKGATVLISRVGGLGGLVALELAAAGVGRLILAHGGKLKLADLNRQLLQTRDHLGKPRINSVVSRLKDLNPDCEIVGVPENVSEANGDALVAHADVVVDAAPLFQERLALNSAAVRARKPMVECAMHTLEATLTTFIPGTTGCLACYVPEVPASWTRQFPVFGAVSGTVACLGAMEVIKLITGIGQPLAGEMLCMDLSRMSFRHLKLPHRPDCEVCGAQVF</sequence>
<dbReference type="GO" id="GO:0004792">
    <property type="term" value="F:thiosulfate-cyanide sulfurtransferase activity"/>
    <property type="evidence" value="ECO:0007669"/>
    <property type="project" value="TreeGrafter"/>
</dbReference>
<dbReference type="Pfam" id="PF00899">
    <property type="entry name" value="ThiF"/>
    <property type="match status" value="1"/>
</dbReference>
<gene>
    <name evidence="2" type="ORF">HNQ64_003676</name>
</gene>
<dbReference type="Gene3D" id="3.40.50.720">
    <property type="entry name" value="NAD(P)-binding Rossmann-like Domain"/>
    <property type="match status" value="1"/>
</dbReference>
<organism evidence="2 3">
    <name type="scientific">Prosthecobacter dejongeii</name>
    <dbReference type="NCBI Taxonomy" id="48465"/>
    <lineage>
        <taxon>Bacteria</taxon>
        <taxon>Pseudomonadati</taxon>
        <taxon>Verrucomicrobiota</taxon>
        <taxon>Verrucomicrobiia</taxon>
        <taxon>Verrucomicrobiales</taxon>
        <taxon>Verrucomicrobiaceae</taxon>
        <taxon>Prosthecobacter</taxon>
    </lineage>
</organism>
<dbReference type="AlphaFoldDB" id="A0A7W7YNM7"/>
<comment type="caution">
    <text evidence="2">The sequence shown here is derived from an EMBL/GenBank/DDBJ whole genome shotgun (WGS) entry which is preliminary data.</text>
</comment>
<evidence type="ECO:0000313" key="3">
    <source>
        <dbReference type="Proteomes" id="UP000534294"/>
    </source>
</evidence>
<name>A0A7W7YNM7_9BACT</name>
<dbReference type="CDD" id="cd00757">
    <property type="entry name" value="ThiF_MoeB_HesA_family"/>
    <property type="match status" value="1"/>
</dbReference>
<reference evidence="2 3" key="1">
    <citation type="submission" date="2020-08" db="EMBL/GenBank/DDBJ databases">
        <title>Genomic Encyclopedia of Type Strains, Phase IV (KMG-IV): sequencing the most valuable type-strain genomes for metagenomic binning, comparative biology and taxonomic classification.</title>
        <authorList>
            <person name="Goeker M."/>
        </authorList>
    </citation>
    <scope>NUCLEOTIDE SEQUENCE [LARGE SCALE GENOMIC DNA]</scope>
    <source>
        <strain evidence="2 3">DSM 12251</strain>
    </source>
</reference>
<dbReference type="InterPro" id="IPR035985">
    <property type="entry name" value="Ubiquitin-activating_enz"/>
</dbReference>
<dbReference type="GO" id="GO:0016779">
    <property type="term" value="F:nucleotidyltransferase activity"/>
    <property type="evidence" value="ECO:0007669"/>
    <property type="project" value="UniProtKB-KW"/>
</dbReference>
<dbReference type="RefSeq" id="WP_184211149.1">
    <property type="nucleotide sequence ID" value="NZ_JACHIF010000008.1"/>
</dbReference>
<protein>
    <submittedName>
        <fullName evidence="2">Molybdopterin/thiamine biosynthesis adenylyltransferase</fullName>
    </submittedName>
</protein>
<dbReference type="GO" id="GO:0008641">
    <property type="term" value="F:ubiquitin-like modifier activating enzyme activity"/>
    <property type="evidence" value="ECO:0007669"/>
    <property type="project" value="InterPro"/>
</dbReference>
<keyword evidence="2" id="KW-0808">Transferase</keyword>
<dbReference type="PANTHER" id="PTHR10953:SF102">
    <property type="entry name" value="ADENYLYLTRANSFERASE AND SULFURTRANSFERASE MOCS3"/>
    <property type="match status" value="1"/>
</dbReference>
<keyword evidence="2" id="KW-0548">Nucleotidyltransferase</keyword>
<dbReference type="EMBL" id="JACHIF010000008">
    <property type="protein sequence ID" value="MBB5039404.1"/>
    <property type="molecule type" value="Genomic_DNA"/>
</dbReference>
<feature type="domain" description="THIF-type NAD/FAD binding fold" evidence="1">
    <location>
        <begin position="15"/>
        <end position="246"/>
    </location>
</feature>
<dbReference type="GO" id="GO:0005737">
    <property type="term" value="C:cytoplasm"/>
    <property type="evidence" value="ECO:0007669"/>
    <property type="project" value="TreeGrafter"/>
</dbReference>
<evidence type="ECO:0000313" key="2">
    <source>
        <dbReference type="EMBL" id="MBB5039404.1"/>
    </source>
</evidence>